<dbReference type="InterPro" id="IPR050491">
    <property type="entry name" value="AmpC-like"/>
</dbReference>
<dbReference type="Gene3D" id="3.40.710.10">
    <property type="entry name" value="DD-peptidase/beta-lactamase superfamily"/>
    <property type="match status" value="1"/>
</dbReference>
<dbReference type="EMBL" id="VKHS01000259">
    <property type="protein sequence ID" value="MBB0230313.1"/>
    <property type="molecule type" value="Genomic_DNA"/>
</dbReference>
<dbReference type="SUPFAM" id="SSF56601">
    <property type="entry name" value="beta-lactamase/transpeptidase-like"/>
    <property type="match status" value="1"/>
</dbReference>
<evidence type="ECO:0000256" key="1">
    <source>
        <dbReference type="SAM" id="MobiDB-lite"/>
    </source>
</evidence>
<evidence type="ECO:0000313" key="5">
    <source>
        <dbReference type="Proteomes" id="UP000530234"/>
    </source>
</evidence>
<dbReference type="InterPro" id="IPR012338">
    <property type="entry name" value="Beta-lactam/transpept-like"/>
</dbReference>
<keyword evidence="4" id="KW-0378">Hydrolase</keyword>
<dbReference type="PANTHER" id="PTHR46825">
    <property type="entry name" value="D-ALANYL-D-ALANINE-CARBOXYPEPTIDASE/ENDOPEPTIDASE AMPH"/>
    <property type="match status" value="1"/>
</dbReference>
<dbReference type="InterPro" id="IPR001466">
    <property type="entry name" value="Beta-lactam-related"/>
</dbReference>
<reference evidence="5" key="1">
    <citation type="submission" date="2019-10" db="EMBL/GenBank/DDBJ databases">
        <title>Streptomyces sp. nov., a novel actinobacterium isolated from alkaline environment.</title>
        <authorList>
            <person name="Golinska P."/>
        </authorList>
    </citation>
    <scope>NUCLEOTIDE SEQUENCE [LARGE SCALE GENOMIC DNA]</scope>
    <source>
        <strain evidence="5">DSM 42108</strain>
    </source>
</reference>
<dbReference type="PANTHER" id="PTHR46825:SF7">
    <property type="entry name" value="D-ALANYL-D-ALANINE CARBOXYPEPTIDASE"/>
    <property type="match status" value="1"/>
</dbReference>
<dbReference type="Pfam" id="PF24491">
    <property type="entry name" value="DUF7586"/>
    <property type="match status" value="1"/>
</dbReference>
<evidence type="ECO:0000259" key="2">
    <source>
        <dbReference type="Pfam" id="PF00144"/>
    </source>
</evidence>
<organism evidence="4 5">
    <name type="scientific">Streptomyces calidiresistens</name>
    <dbReference type="NCBI Taxonomy" id="1485586"/>
    <lineage>
        <taxon>Bacteria</taxon>
        <taxon>Bacillati</taxon>
        <taxon>Actinomycetota</taxon>
        <taxon>Actinomycetes</taxon>
        <taxon>Kitasatosporales</taxon>
        <taxon>Streptomycetaceae</taxon>
        <taxon>Streptomyces</taxon>
    </lineage>
</organism>
<evidence type="ECO:0000259" key="3">
    <source>
        <dbReference type="Pfam" id="PF24491"/>
    </source>
</evidence>
<sequence>MTEPFPPRIAGDAAPPLPATERALHHRLAVAQAEGRVPSVVAAVVRDGLPVWCAGRGEVAGEVPGAEVQYRIGSITKTFVAILVMRLRDEGRLSPDDRLDHHLDTPAGGEARIAELLCHSGGLAAEPRGPWWERTEGDLRPELPDLFDERPLRHPPGRRHHYSNTGYALLGALVEHLRGRPWYEVLREEVLDPLGMSDTTLLPRAPHARGWAVHPHADVVQPEPTPATGRMAPAGQLWSTAADLCRFAAFLTAGDERVLGASALEEMRRPAVPAEARDRDSSYGWGLQLLHHRGRTLWGHSGSMPGFVAGLWTSPSERLAAVALTNATSGLSAPTLAADLIALLAEHEPPLPEPWRPMPEVDPGLVAAAGVWYWGTAAHVLRVRADRALELAPLQGAGRGSRFRPEADGTWTGLEGYFAGETLRLGSGAEAHVTDSRGPDHLDIGTFVFTRTPYDPAAPVPGGTDPEGWRGRGGVAGG</sequence>
<evidence type="ECO:0000313" key="4">
    <source>
        <dbReference type="EMBL" id="MBB0230313.1"/>
    </source>
</evidence>
<feature type="domain" description="Beta-lactamase-related" evidence="2">
    <location>
        <begin position="31"/>
        <end position="345"/>
    </location>
</feature>
<dbReference type="GO" id="GO:0016787">
    <property type="term" value="F:hydrolase activity"/>
    <property type="evidence" value="ECO:0007669"/>
    <property type="project" value="UniProtKB-KW"/>
</dbReference>
<gene>
    <name evidence="4" type="ORF">FOE67_12525</name>
</gene>
<protein>
    <submittedName>
        <fullName evidence="4">Serine hydrolase</fullName>
    </submittedName>
</protein>
<dbReference type="Pfam" id="PF00144">
    <property type="entry name" value="Beta-lactamase"/>
    <property type="match status" value="1"/>
</dbReference>
<keyword evidence="5" id="KW-1185">Reference proteome</keyword>
<accession>A0A7W3T3M8</accession>
<dbReference type="AlphaFoldDB" id="A0A7W3T3M8"/>
<comment type="caution">
    <text evidence="4">The sequence shown here is derived from an EMBL/GenBank/DDBJ whole genome shotgun (WGS) entry which is preliminary data.</text>
</comment>
<dbReference type="Proteomes" id="UP000530234">
    <property type="component" value="Unassembled WGS sequence"/>
</dbReference>
<proteinExistence type="predicted"/>
<feature type="region of interest" description="Disordered" evidence="1">
    <location>
        <begin position="455"/>
        <end position="478"/>
    </location>
</feature>
<dbReference type="RefSeq" id="WP_182663642.1">
    <property type="nucleotide sequence ID" value="NZ_VKHS01000259.1"/>
</dbReference>
<feature type="domain" description="DUF7586" evidence="3">
    <location>
        <begin position="361"/>
        <end position="451"/>
    </location>
</feature>
<name>A0A7W3T3M8_9ACTN</name>
<dbReference type="InterPro" id="IPR056008">
    <property type="entry name" value="DUF7586"/>
</dbReference>